<comment type="caution">
    <text evidence="1">The sequence shown here is derived from an EMBL/GenBank/DDBJ whole genome shotgun (WGS) entry which is preliminary data.</text>
</comment>
<name>A0ACA9MC51_9GLOM</name>
<dbReference type="Proteomes" id="UP000789366">
    <property type="component" value="Unassembled WGS sequence"/>
</dbReference>
<evidence type="ECO:0000313" key="2">
    <source>
        <dbReference type="Proteomes" id="UP000789366"/>
    </source>
</evidence>
<gene>
    <name evidence="1" type="ORF">SPELUC_LOCUS6090</name>
</gene>
<sequence>VLPRQKGITTMPTSQCLLTMSYDIASTEANTSQIALSKDNNLEEHEFSEPACDNEFEGPINNSVVITRENRELGLSKEIREGGMFQSWEEALDKITMYAQQEGEERNRSKYIYWKTQIPLTSSVITLPQALFPEIDRALSRFLTPAMLKVQRTEIKSCLNYQASAITKAELIKYQEPESDAIQFIEDDEDVMQVSISYVLKNVDVNQIEEIWAIRIITASNKGHPQYQPADQMCHNVNKLFTPLADLRNERKEVINERKLYGELWGVARDITQKAVRFRRHDVLKKLQDLLTEIQEDILANDSNNDGEEMCSDSNNDNNEDDKENDLLAEVSLQNPKRRKPKGRPKSSKRIKRSEELKPAKRQNQCGNCGEYGHYRPKCSKK</sequence>
<dbReference type="EMBL" id="CAJVPW010006828">
    <property type="protein sequence ID" value="CAG8573674.1"/>
    <property type="molecule type" value="Genomic_DNA"/>
</dbReference>
<proteinExistence type="predicted"/>
<accession>A0ACA9MC51</accession>
<organism evidence="1 2">
    <name type="scientific">Cetraspora pellucida</name>
    <dbReference type="NCBI Taxonomy" id="1433469"/>
    <lineage>
        <taxon>Eukaryota</taxon>
        <taxon>Fungi</taxon>
        <taxon>Fungi incertae sedis</taxon>
        <taxon>Mucoromycota</taxon>
        <taxon>Glomeromycotina</taxon>
        <taxon>Glomeromycetes</taxon>
        <taxon>Diversisporales</taxon>
        <taxon>Gigasporaceae</taxon>
        <taxon>Cetraspora</taxon>
    </lineage>
</organism>
<reference evidence="1" key="1">
    <citation type="submission" date="2021-06" db="EMBL/GenBank/DDBJ databases">
        <authorList>
            <person name="Kallberg Y."/>
            <person name="Tangrot J."/>
            <person name="Rosling A."/>
        </authorList>
    </citation>
    <scope>NUCLEOTIDE SEQUENCE</scope>
    <source>
        <strain evidence="1">28 12/20/2015</strain>
    </source>
</reference>
<evidence type="ECO:0000313" key="1">
    <source>
        <dbReference type="EMBL" id="CAG8573674.1"/>
    </source>
</evidence>
<keyword evidence="2" id="KW-1185">Reference proteome</keyword>
<feature type="non-terminal residue" evidence="1">
    <location>
        <position position="1"/>
    </location>
</feature>
<protein>
    <submittedName>
        <fullName evidence="1">3899_t:CDS:1</fullName>
    </submittedName>
</protein>